<name>A0A1J9PX28_9EURO</name>
<protein>
    <submittedName>
        <fullName evidence="1">Uncharacterized protein</fullName>
    </submittedName>
</protein>
<evidence type="ECO:0000313" key="1">
    <source>
        <dbReference type="EMBL" id="OJD12435.1"/>
    </source>
</evidence>
<proteinExistence type="predicted"/>
<dbReference type="EMBL" id="LGRN01000404">
    <property type="protein sequence ID" value="OJD12435.1"/>
    <property type="molecule type" value="Genomic_DNA"/>
</dbReference>
<dbReference type="Proteomes" id="UP000182235">
    <property type="component" value="Unassembled WGS sequence"/>
</dbReference>
<comment type="caution">
    <text evidence="1">The sequence shown here is derived from an EMBL/GenBank/DDBJ whole genome shotgun (WGS) entry which is preliminary data.</text>
</comment>
<keyword evidence="2" id="KW-1185">Reference proteome</keyword>
<sequence>MSPNRAEIRDWHWCGEGHKCLNDEDCRQLPSCVDFSGGFPSNIHCGLGSQAYSCWTRTFTTTAAALHQPAPTSGTK</sequence>
<organism evidence="1 2">
    <name type="scientific">Emergomyces pasteurianus Ep9510</name>
    <dbReference type="NCBI Taxonomy" id="1447872"/>
    <lineage>
        <taxon>Eukaryota</taxon>
        <taxon>Fungi</taxon>
        <taxon>Dikarya</taxon>
        <taxon>Ascomycota</taxon>
        <taxon>Pezizomycotina</taxon>
        <taxon>Eurotiomycetes</taxon>
        <taxon>Eurotiomycetidae</taxon>
        <taxon>Onygenales</taxon>
        <taxon>Ajellomycetaceae</taxon>
        <taxon>Emergomyces</taxon>
    </lineage>
</organism>
<accession>A0A1J9PX28</accession>
<gene>
    <name evidence="1" type="ORF">AJ78_06968</name>
</gene>
<dbReference type="AlphaFoldDB" id="A0A1J9PX28"/>
<dbReference type="VEuPathDB" id="FungiDB:AJ78_06968"/>
<evidence type="ECO:0000313" key="2">
    <source>
        <dbReference type="Proteomes" id="UP000182235"/>
    </source>
</evidence>
<reference evidence="1 2" key="1">
    <citation type="submission" date="2015-07" db="EMBL/GenBank/DDBJ databases">
        <title>Emmonsia species relationships and genome sequence.</title>
        <authorList>
            <consortium name="The Broad Institute Genomics Platform"/>
            <person name="Cuomo C.A."/>
            <person name="Munoz J.F."/>
            <person name="Imamovic A."/>
            <person name="Priest M.E."/>
            <person name="Young S."/>
            <person name="Clay O.K."/>
            <person name="McEwen J.G."/>
        </authorList>
    </citation>
    <scope>NUCLEOTIDE SEQUENCE [LARGE SCALE GENOMIC DNA]</scope>
    <source>
        <strain evidence="1 2">UAMH 9510</strain>
    </source>
</reference>